<dbReference type="Proteomes" id="UP000647235">
    <property type="component" value="Unassembled WGS sequence"/>
</dbReference>
<sequence length="74" mass="7597">MCKNFRGGSKMFKKSSLLKRVMAVALAVLVSVGTLGVSSTSALAASKLTVKPASKTIAVGKTVDLKANKSVNCP</sequence>
<dbReference type="EMBL" id="JACOOY010000011">
    <property type="protein sequence ID" value="MBC5665474.1"/>
    <property type="molecule type" value="Genomic_DNA"/>
</dbReference>
<gene>
    <name evidence="1" type="ORF">H8S07_09360</name>
</gene>
<dbReference type="RefSeq" id="WP_186855933.1">
    <property type="nucleotide sequence ID" value="NZ_JACOOY010000011.1"/>
</dbReference>
<keyword evidence="2" id="KW-1185">Reference proteome</keyword>
<reference evidence="1 2" key="1">
    <citation type="submission" date="2020-08" db="EMBL/GenBank/DDBJ databases">
        <title>Genome public.</title>
        <authorList>
            <person name="Liu C."/>
            <person name="Sun Q."/>
        </authorList>
    </citation>
    <scope>NUCLEOTIDE SEQUENCE [LARGE SCALE GENOMIC DNA]</scope>
    <source>
        <strain evidence="1 2">NSJ-36</strain>
    </source>
</reference>
<name>A0ABR7EVX9_9FIRM</name>
<evidence type="ECO:0000313" key="2">
    <source>
        <dbReference type="Proteomes" id="UP000647235"/>
    </source>
</evidence>
<proteinExistence type="predicted"/>
<evidence type="ECO:0000313" key="1">
    <source>
        <dbReference type="EMBL" id="MBC5665474.1"/>
    </source>
</evidence>
<organism evidence="1 2">
    <name type="scientific">Dorea hominis</name>
    <dbReference type="NCBI Taxonomy" id="2763040"/>
    <lineage>
        <taxon>Bacteria</taxon>
        <taxon>Bacillati</taxon>
        <taxon>Bacillota</taxon>
        <taxon>Clostridia</taxon>
        <taxon>Lachnospirales</taxon>
        <taxon>Lachnospiraceae</taxon>
        <taxon>Dorea</taxon>
    </lineage>
</organism>
<accession>A0ABR7EVX9</accession>
<comment type="caution">
    <text evidence="1">The sequence shown here is derived from an EMBL/GenBank/DDBJ whole genome shotgun (WGS) entry which is preliminary data.</text>
</comment>
<protein>
    <submittedName>
        <fullName evidence="1">Uncharacterized protein</fullName>
    </submittedName>
</protein>